<feature type="region of interest" description="Disordered" evidence="1">
    <location>
        <begin position="23"/>
        <end position="43"/>
    </location>
</feature>
<evidence type="ECO:0000256" key="1">
    <source>
        <dbReference type="SAM" id="MobiDB-lite"/>
    </source>
</evidence>
<evidence type="ECO:0000313" key="3">
    <source>
        <dbReference type="Proteomes" id="UP000026961"/>
    </source>
</evidence>
<accession>A0A0D9ZIZ4</accession>
<organism evidence="2">
    <name type="scientific">Oryza glumipatula</name>
    <dbReference type="NCBI Taxonomy" id="40148"/>
    <lineage>
        <taxon>Eukaryota</taxon>
        <taxon>Viridiplantae</taxon>
        <taxon>Streptophyta</taxon>
        <taxon>Embryophyta</taxon>
        <taxon>Tracheophyta</taxon>
        <taxon>Spermatophyta</taxon>
        <taxon>Magnoliopsida</taxon>
        <taxon>Liliopsida</taxon>
        <taxon>Poales</taxon>
        <taxon>Poaceae</taxon>
        <taxon>BOP clade</taxon>
        <taxon>Oryzoideae</taxon>
        <taxon>Oryzeae</taxon>
        <taxon>Oryzinae</taxon>
        <taxon>Oryza</taxon>
    </lineage>
</organism>
<dbReference type="Gramene" id="OGLUM04G07520.1">
    <property type="protein sequence ID" value="OGLUM04G07520.1"/>
    <property type="gene ID" value="OGLUM04G07520"/>
</dbReference>
<protein>
    <submittedName>
        <fullName evidence="2">Uncharacterized protein</fullName>
    </submittedName>
</protein>
<dbReference type="Proteomes" id="UP000026961">
    <property type="component" value="Chromosome 4"/>
</dbReference>
<proteinExistence type="predicted"/>
<reference evidence="2" key="1">
    <citation type="submission" date="2015-04" db="UniProtKB">
        <authorList>
            <consortium name="EnsemblPlants"/>
        </authorList>
    </citation>
    <scope>IDENTIFICATION</scope>
</reference>
<dbReference type="HOGENOM" id="CLU_158251_0_0_1"/>
<sequence>MELGADVEVEALAAGEWRRWMGQASGRMGTTGTGSGERRRRRRHWPLASGNGRWMCWRWSLERRRRRRRWPPEERRRRRMAHGRQEALRRAVDGVVAVLWRWRRACAAPGRGLAYAAHVCVGTVAQWWHRRV</sequence>
<reference evidence="2" key="2">
    <citation type="submission" date="2018-05" db="EMBL/GenBank/DDBJ databases">
        <title>OgluRS3 (Oryza glumaepatula Reference Sequence Version 3).</title>
        <authorList>
            <person name="Zhang J."/>
            <person name="Kudrna D."/>
            <person name="Lee S."/>
            <person name="Talag J."/>
            <person name="Welchert J."/>
            <person name="Wing R.A."/>
        </authorList>
    </citation>
    <scope>NUCLEOTIDE SEQUENCE [LARGE SCALE GENOMIC DNA]</scope>
</reference>
<dbReference type="AlphaFoldDB" id="A0A0D9ZIZ4"/>
<keyword evidence="3" id="KW-1185">Reference proteome</keyword>
<dbReference type="EnsemblPlants" id="OGLUM04G07520.1">
    <property type="protein sequence ID" value="OGLUM04G07520.1"/>
    <property type="gene ID" value="OGLUM04G07520"/>
</dbReference>
<name>A0A0D9ZIZ4_9ORYZ</name>
<evidence type="ECO:0000313" key="2">
    <source>
        <dbReference type="EnsemblPlants" id="OGLUM04G07520.1"/>
    </source>
</evidence>